<feature type="domain" description="N-acetyltransferase" evidence="4">
    <location>
        <begin position="7"/>
        <end position="177"/>
    </location>
</feature>
<keyword evidence="1 5" id="KW-0808">Transferase</keyword>
<dbReference type="InterPro" id="IPR051531">
    <property type="entry name" value="N-acetyltransferase"/>
</dbReference>
<reference evidence="5 6" key="1">
    <citation type="submission" date="2021-01" db="EMBL/GenBank/DDBJ databases">
        <title>Genomic Encyclopedia of Type Strains, Phase IV (KMG-IV): sequencing the most valuable type-strain genomes for metagenomic binning, comparative biology and taxonomic classification.</title>
        <authorList>
            <person name="Goeker M."/>
        </authorList>
    </citation>
    <scope>NUCLEOTIDE SEQUENCE [LARGE SCALE GENOMIC DNA]</scope>
    <source>
        <strain evidence="5 6">DSM 24834</strain>
    </source>
</reference>
<organism evidence="5 6">
    <name type="scientific">Rossellomorea pakistanensis</name>
    <dbReference type="NCBI Taxonomy" id="992288"/>
    <lineage>
        <taxon>Bacteria</taxon>
        <taxon>Bacillati</taxon>
        <taxon>Bacillota</taxon>
        <taxon>Bacilli</taxon>
        <taxon>Bacillales</taxon>
        <taxon>Bacillaceae</taxon>
        <taxon>Rossellomorea</taxon>
    </lineage>
</organism>
<evidence type="ECO:0000256" key="2">
    <source>
        <dbReference type="ARBA" id="ARBA00023315"/>
    </source>
</evidence>
<dbReference type="PROSITE" id="PS51186">
    <property type="entry name" value="GNAT"/>
    <property type="match status" value="1"/>
</dbReference>
<dbReference type="Proteomes" id="UP001646157">
    <property type="component" value="Unassembled WGS sequence"/>
</dbReference>
<proteinExistence type="inferred from homology"/>
<evidence type="ECO:0000259" key="4">
    <source>
        <dbReference type="PROSITE" id="PS51186"/>
    </source>
</evidence>
<comment type="similarity">
    <text evidence="3">Belongs to the acetyltransferase family. RimJ subfamily.</text>
</comment>
<name>A0ABS2N6L8_9BACI</name>
<protein>
    <submittedName>
        <fullName evidence="5">Ribosomal-protein-alanine N-acetyltransferase</fullName>
        <ecNumber evidence="5">2.3.1.267</ecNumber>
    </submittedName>
</protein>
<dbReference type="InterPro" id="IPR000182">
    <property type="entry name" value="GNAT_dom"/>
</dbReference>
<evidence type="ECO:0000313" key="5">
    <source>
        <dbReference type="EMBL" id="MBM7583505.1"/>
    </source>
</evidence>
<evidence type="ECO:0000313" key="6">
    <source>
        <dbReference type="Proteomes" id="UP001646157"/>
    </source>
</evidence>
<dbReference type="EC" id="2.3.1.267" evidence="5"/>
<comment type="caution">
    <text evidence="5">The sequence shown here is derived from an EMBL/GenBank/DDBJ whole genome shotgun (WGS) entry which is preliminary data.</text>
</comment>
<evidence type="ECO:0000256" key="1">
    <source>
        <dbReference type="ARBA" id="ARBA00022679"/>
    </source>
</evidence>
<sequence>MLTSDNIYLRPFAEADAEELIQFQLENRDFFEKFAMVRDENFYTLDFQKQSILDAQKSAEEDKDYKYGIFLNDNNHLIGIIDLFGVLRGSLQYCFIGYFLDKKYNGKGYTTEAVKLMVEYAFEKLHLHRIEAGVMPHNIGSIRVLEKAGFHKEGIAIKNVKINGKWKDHQVLAIINPND</sequence>
<dbReference type="PANTHER" id="PTHR43792:SF8">
    <property type="entry name" value="[RIBOSOMAL PROTEIN US5]-ALANINE N-ACETYLTRANSFERASE"/>
    <property type="match status" value="1"/>
</dbReference>
<dbReference type="Pfam" id="PF13302">
    <property type="entry name" value="Acetyltransf_3"/>
    <property type="match status" value="1"/>
</dbReference>
<dbReference type="GO" id="GO:0008999">
    <property type="term" value="F:protein-N-terminal-alanine acetyltransferase activity"/>
    <property type="evidence" value="ECO:0007669"/>
    <property type="project" value="UniProtKB-EC"/>
</dbReference>
<dbReference type="SUPFAM" id="SSF55729">
    <property type="entry name" value="Acyl-CoA N-acyltransferases (Nat)"/>
    <property type="match status" value="1"/>
</dbReference>
<keyword evidence="6" id="KW-1185">Reference proteome</keyword>
<accession>A0ABS2N6L8</accession>
<dbReference type="EMBL" id="JAFBDZ010000001">
    <property type="protein sequence ID" value="MBM7583505.1"/>
    <property type="molecule type" value="Genomic_DNA"/>
</dbReference>
<gene>
    <name evidence="5" type="ORF">JOC86_000042</name>
</gene>
<dbReference type="RefSeq" id="WP_205167782.1">
    <property type="nucleotide sequence ID" value="NZ_JAFBDZ010000001.1"/>
</dbReference>
<dbReference type="PANTHER" id="PTHR43792">
    <property type="entry name" value="GNAT FAMILY, PUTATIVE (AFU_ORTHOLOGUE AFUA_3G00765)-RELATED-RELATED"/>
    <property type="match status" value="1"/>
</dbReference>
<dbReference type="InterPro" id="IPR016181">
    <property type="entry name" value="Acyl_CoA_acyltransferase"/>
</dbReference>
<keyword evidence="2 5" id="KW-0012">Acyltransferase</keyword>
<evidence type="ECO:0000256" key="3">
    <source>
        <dbReference type="ARBA" id="ARBA00038502"/>
    </source>
</evidence>
<dbReference type="Gene3D" id="3.40.630.30">
    <property type="match status" value="1"/>
</dbReference>